<reference evidence="4" key="1">
    <citation type="journal article" date="2009" name="Science">
        <title>The B73 maize genome: complexity, diversity, and dynamics.</title>
        <authorList>
            <person name="Schnable P.S."/>
            <person name="Ware D."/>
            <person name="Fulton R.S."/>
            <person name="Stein J.C."/>
            <person name="Wei F."/>
            <person name="Pasternak S."/>
            <person name="Liang C."/>
            <person name="Zhang J."/>
            <person name="Fulton L."/>
            <person name="Graves T.A."/>
            <person name="Minx P."/>
            <person name="Reily A.D."/>
            <person name="Courtney L."/>
            <person name="Kruchowski S.S."/>
            <person name="Tomlinson C."/>
            <person name="Strong C."/>
            <person name="Delehaunty K."/>
            <person name="Fronick C."/>
            <person name="Courtney B."/>
            <person name="Rock S.M."/>
            <person name="Belter E."/>
            <person name="Du F."/>
            <person name="Kim K."/>
            <person name="Abbott R.M."/>
            <person name="Cotton M."/>
            <person name="Levy A."/>
            <person name="Marchetto P."/>
            <person name="Ochoa K."/>
            <person name="Jackson S.M."/>
            <person name="Gillam B."/>
            <person name="Chen W."/>
            <person name="Yan L."/>
            <person name="Higginbotham J."/>
            <person name="Cardenas M."/>
            <person name="Waligorski J."/>
            <person name="Applebaum E."/>
            <person name="Phelps L."/>
            <person name="Falcone J."/>
            <person name="Kanchi K."/>
            <person name="Thane T."/>
            <person name="Scimone A."/>
            <person name="Thane N."/>
            <person name="Henke J."/>
            <person name="Wang T."/>
            <person name="Ruppert J."/>
            <person name="Shah N."/>
            <person name="Rotter K."/>
            <person name="Hodges J."/>
            <person name="Ingenthron E."/>
            <person name="Cordes M."/>
            <person name="Kohlberg S."/>
            <person name="Sgro J."/>
            <person name="Delgado B."/>
            <person name="Mead K."/>
            <person name="Chinwalla A."/>
            <person name="Leonard S."/>
            <person name="Crouse K."/>
            <person name="Collura K."/>
            <person name="Kudrna D."/>
            <person name="Currie J."/>
            <person name="He R."/>
            <person name="Angelova A."/>
            <person name="Rajasekar S."/>
            <person name="Mueller T."/>
            <person name="Lomeli R."/>
            <person name="Scara G."/>
            <person name="Ko A."/>
            <person name="Delaney K."/>
            <person name="Wissotski M."/>
            <person name="Lopez G."/>
            <person name="Campos D."/>
            <person name="Braidotti M."/>
            <person name="Ashley E."/>
            <person name="Golser W."/>
            <person name="Kim H."/>
            <person name="Lee S."/>
            <person name="Lin J."/>
            <person name="Dujmic Z."/>
            <person name="Kim W."/>
            <person name="Talag J."/>
            <person name="Zuccolo A."/>
            <person name="Fan C."/>
            <person name="Sebastian A."/>
            <person name="Kramer M."/>
            <person name="Spiegel L."/>
            <person name="Nascimento L."/>
            <person name="Zutavern T."/>
            <person name="Miller B."/>
            <person name="Ambroise C."/>
            <person name="Muller S."/>
            <person name="Spooner W."/>
            <person name="Narechania A."/>
            <person name="Ren L."/>
            <person name="Wei S."/>
            <person name="Kumari S."/>
            <person name="Faga B."/>
            <person name="Levy M.J."/>
            <person name="McMahan L."/>
            <person name="Van Buren P."/>
            <person name="Vaughn M.W."/>
            <person name="Ying K."/>
            <person name="Yeh C.-T."/>
            <person name="Emrich S.J."/>
            <person name="Jia Y."/>
            <person name="Kalyanaraman A."/>
            <person name="Hsia A.-P."/>
            <person name="Barbazuk W.B."/>
            <person name="Baucom R.S."/>
            <person name="Brutnell T.P."/>
            <person name="Carpita N.C."/>
            <person name="Chaparro C."/>
            <person name="Chia J.-M."/>
            <person name="Deragon J.-M."/>
            <person name="Estill J.C."/>
            <person name="Fu Y."/>
            <person name="Jeddeloh J.A."/>
            <person name="Han Y."/>
            <person name="Lee H."/>
            <person name="Li P."/>
            <person name="Lisch D.R."/>
            <person name="Liu S."/>
            <person name="Liu Z."/>
            <person name="Nagel D.H."/>
            <person name="McCann M.C."/>
            <person name="SanMiguel P."/>
            <person name="Myers A.M."/>
            <person name="Nettleton D."/>
            <person name="Nguyen J."/>
            <person name="Penning B.W."/>
            <person name="Ponnala L."/>
            <person name="Schneider K.L."/>
            <person name="Schwartz D.C."/>
            <person name="Sharma A."/>
            <person name="Soderlund C."/>
            <person name="Springer N.M."/>
            <person name="Sun Q."/>
            <person name="Wang H."/>
            <person name="Waterman M."/>
            <person name="Westerman R."/>
            <person name="Wolfgruber T.K."/>
            <person name="Yang L."/>
            <person name="Yu Y."/>
            <person name="Zhang L."/>
            <person name="Zhou S."/>
            <person name="Zhu Q."/>
            <person name="Bennetzen J.L."/>
            <person name="Dawe R.K."/>
            <person name="Jiang J."/>
            <person name="Jiang N."/>
            <person name="Presting G.G."/>
            <person name="Wessler S.R."/>
            <person name="Aluru S."/>
            <person name="Martienssen R.A."/>
            <person name="Clifton S.W."/>
            <person name="McCombie W.R."/>
            <person name="Wing R.A."/>
            <person name="Wilson R.K."/>
        </authorList>
    </citation>
    <scope>NUCLEOTIDE SEQUENCE [LARGE SCALE GENOMIC DNA]</scope>
    <source>
        <strain evidence="4">cv. B73</strain>
    </source>
</reference>
<proteinExistence type="evidence at transcript level"/>
<reference evidence="3" key="4">
    <citation type="submission" date="2021-05" db="UniProtKB">
        <authorList>
            <consortium name="EnsemblPlants"/>
        </authorList>
    </citation>
    <scope>IDENTIFICATION</scope>
    <source>
        <strain evidence="3">cv. B73</strain>
    </source>
</reference>
<feature type="non-terminal residue" evidence="2">
    <location>
        <position position="196"/>
    </location>
</feature>
<feature type="region of interest" description="Disordered" evidence="1">
    <location>
        <begin position="128"/>
        <end position="147"/>
    </location>
</feature>
<organism evidence="2">
    <name type="scientific">Zea mays</name>
    <name type="common">Maize</name>
    <dbReference type="NCBI Taxonomy" id="4577"/>
    <lineage>
        <taxon>Eukaryota</taxon>
        <taxon>Viridiplantae</taxon>
        <taxon>Streptophyta</taxon>
        <taxon>Embryophyta</taxon>
        <taxon>Tracheophyta</taxon>
        <taxon>Spermatophyta</taxon>
        <taxon>Magnoliopsida</taxon>
        <taxon>Liliopsida</taxon>
        <taxon>Poales</taxon>
        <taxon>Poaceae</taxon>
        <taxon>PACMAD clade</taxon>
        <taxon>Panicoideae</taxon>
        <taxon>Andropogonodae</taxon>
        <taxon>Andropogoneae</taxon>
        <taxon>Tripsacinae</taxon>
        <taxon>Zea</taxon>
    </lineage>
</organism>
<evidence type="ECO:0000256" key="1">
    <source>
        <dbReference type="SAM" id="MobiDB-lite"/>
    </source>
</evidence>
<keyword evidence="4" id="KW-1185">Reference proteome</keyword>
<dbReference type="ExpressionAtlas" id="K7V721">
    <property type="expression patterns" value="baseline and differential"/>
</dbReference>
<dbReference type="EnsemblPlants" id="Zm00001eb357780_T002">
    <property type="protein sequence ID" value="Zm00001eb357780_P002"/>
    <property type="gene ID" value="Zm00001eb357780"/>
</dbReference>
<dbReference type="EMBL" id="KJ726808">
    <property type="protein sequence ID" value="AIB04299.1"/>
    <property type="molecule type" value="mRNA"/>
</dbReference>
<name>K7V721_MAIZE</name>
<evidence type="ECO:0000313" key="3">
    <source>
        <dbReference type="EnsemblPlants" id="Zm00001eb357780_P002"/>
    </source>
</evidence>
<feature type="region of interest" description="Disordered" evidence="1">
    <location>
        <begin position="1"/>
        <end position="58"/>
    </location>
</feature>
<reference evidence="3" key="3">
    <citation type="submission" date="2019-07" db="EMBL/GenBank/DDBJ databases">
        <authorList>
            <person name="Seetharam A."/>
            <person name="Woodhouse M."/>
            <person name="Cannon E."/>
        </authorList>
    </citation>
    <scope>NUCLEOTIDE SEQUENCE [LARGE SCALE GENOMIC DNA]</scope>
    <source>
        <strain evidence="3">cv. B73</strain>
    </source>
</reference>
<accession>K7V721</accession>
<dbReference type="Gramene" id="Zm00001eb357780_T002">
    <property type="protein sequence ID" value="Zm00001eb357780_P002"/>
    <property type="gene ID" value="Zm00001eb357780"/>
</dbReference>
<feature type="compositionally biased region" description="Basic and acidic residues" evidence="1">
    <location>
        <begin position="24"/>
        <end position="41"/>
    </location>
</feature>
<gene>
    <name evidence="2" type="primary">MYBR35</name>
    <name evidence="3" type="synonym">LOC100194332</name>
</gene>
<dbReference type="Proteomes" id="UP000007305">
    <property type="component" value="Chromosome 8"/>
</dbReference>
<feature type="region of interest" description="Disordered" evidence="1">
    <location>
        <begin position="159"/>
        <end position="196"/>
    </location>
</feature>
<protein>
    <submittedName>
        <fullName evidence="2">MYB-related transcription factor</fullName>
    </submittedName>
</protein>
<dbReference type="AlphaFoldDB" id="K7V721"/>
<evidence type="ECO:0000313" key="2">
    <source>
        <dbReference type="EMBL" id="AIB04299.1"/>
    </source>
</evidence>
<sequence>MERGGAQAVPCRPGQAGQGRLARHRQELRADEDPDAGRQPRAEVLPPAEQHGEEEAPVQPLRHGMRMQAPTSLSFFSVRNCLSFDNRVQRQVPICENSASISDPLDVARHGVASADSERAAVDVDLMNSTTEGDDGRSRDVVSSASGAGTALRFPAAAAQTEPLHPSSSHGHGRGHHCSPLDLELGMSLPAPSVGT</sequence>
<evidence type="ECO:0000313" key="4">
    <source>
        <dbReference type="Proteomes" id="UP000007305"/>
    </source>
</evidence>
<reference evidence="2" key="2">
    <citation type="submission" date="2014-04" db="EMBL/GenBank/DDBJ databases">
        <title>The Maize TFome - Development of a transcription factor open reading frame collection for functional genomics.</title>
        <authorList>
            <person name="Burdo B."/>
            <person name="Gray J."/>
            <person name="Goetting-Minesky M.P."/>
            <person name="Wittler B."/>
            <person name="Hunt M."/>
            <person name="Li T."/>
            <person name="Velliquette D."/>
            <person name="Thomas J."/>
            <person name="Gentzel I."/>
            <person name="Dos Santos Brito M."/>
            <person name="Mejia-Guerra M.K."/>
            <person name="Connolly L.N."/>
            <person name="Qaisi D."/>
            <person name="Li W."/>
            <person name="Casas M.I."/>
            <person name="Doseff A.I."/>
            <person name="Grotewold E."/>
        </authorList>
    </citation>
    <scope>NUCLEOTIDE SEQUENCE</scope>
</reference>
<dbReference type="HOGENOM" id="CLU_1392064_0_0_1"/>